<dbReference type="InterPro" id="IPR017871">
    <property type="entry name" value="ABC_transporter-like_CS"/>
</dbReference>
<gene>
    <name evidence="7" type="primary">oppD_2</name>
    <name evidence="7" type="ORF">PHA8399_02737</name>
</gene>
<dbReference type="EMBL" id="CYSR01000029">
    <property type="protein sequence ID" value="CUI00605.1"/>
    <property type="molecule type" value="Genomic_DNA"/>
</dbReference>
<evidence type="ECO:0000256" key="4">
    <source>
        <dbReference type="ARBA" id="ARBA00022741"/>
    </source>
</evidence>
<evidence type="ECO:0000256" key="3">
    <source>
        <dbReference type="ARBA" id="ARBA00022448"/>
    </source>
</evidence>
<dbReference type="Proteomes" id="UP000051326">
    <property type="component" value="Unassembled WGS sequence"/>
</dbReference>
<dbReference type="InterPro" id="IPR003593">
    <property type="entry name" value="AAA+_ATPase"/>
</dbReference>
<dbReference type="CDD" id="cd03257">
    <property type="entry name" value="ABC_NikE_OppD_transporters"/>
    <property type="match status" value="1"/>
</dbReference>
<reference evidence="7 8" key="1">
    <citation type="submission" date="2015-09" db="EMBL/GenBank/DDBJ databases">
        <authorList>
            <consortium name="Swine Surveillance"/>
        </authorList>
    </citation>
    <scope>NUCLEOTIDE SEQUENCE [LARGE SCALE GENOMIC DNA]</scope>
    <source>
        <strain evidence="7 8">CECT 8399</strain>
    </source>
</reference>
<evidence type="ECO:0000313" key="8">
    <source>
        <dbReference type="Proteomes" id="UP000051326"/>
    </source>
</evidence>
<protein>
    <submittedName>
        <fullName evidence="7">Stage 0 sporulation protein KD</fullName>
    </submittedName>
</protein>
<proteinExistence type="inferred from homology"/>
<evidence type="ECO:0000256" key="2">
    <source>
        <dbReference type="ARBA" id="ARBA00005417"/>
    </source>
</evidence>
<evidence type="ECO:0000256" key="5">
    <source>
        <dbReference type="ARBA" id="ARBA00022840"/>
    </source>
</evidence>
<dbReference type="PROSITE" id="PS00211">
    <property type="entry name" value="ABC_TRANSPORTER_1"/>
    <property type="match status" value="1"/>
</dbReference>
<dbReference type="RefSeq" id="WP_058286674.1">
    <property type="nucleotide sequence ID" value="NZ_CYSR01000029.1"/>
</dbReference>
<dbReference type="GO" id="GO:0005886">
    <property type="term" value="C:plasma membrane"/>
    <property type="evidence" value="ECO:0007669"/>
    <property type="project" value="UniProtKB-SubCell"/>
</dbReference>
<feature type="domain" description="ABC transporter" evidence="6">
    <location>
        <begin position="4"/>
        <end position="242"/>
    </location>
</feature>
<dbReference type="PROSITE" id="PS50893">
    <property type="entry name" value="ABC_TRANSPORTER_2"/>
    <property type="match status" value="1"/>
</dbReference>
<dbReference type="Pfam" id="PF00005">
    <property type="entry name" value="ABC_tran"/>
    <property type="match status" value="1"/>
</dbReference>
<dbReference type="GO" id="GO:0016887">
    <property type="term" value="F:ATP hydrolysis activity"/>
    <property type="evidence" value="ECO:0007669"/>
    <property type="project" value="InterPro"/>
</dbReference>
<dbReference type="AlphaFoldDB" id="A0A0P1HXQ3"/>
<accession>A0A0P1HXQ3</accession>
<dbReference type="SUPFAM" id="SSF52540">
    <property type="entry name" value="P-loop containing nucleoside triphosphate hydrolases"/>
    <property type="match status" value="1"/>
</dbReference>
<comment type="similarity">
    <text evidence="2">Belongs to the ABC transporter superfamily.</text>
</comment>
<name>A0A0P1HXQ3_9RHOB</name>
<evidence type="ECO:0000313" key="7">
    <source>
        <dbReference type="EMBL" id="CUI00605.1"/>
    </source>
</evidence>
<keyword evidence="4" id="KW-0547">Nucleotide-binding</keyword>
<dbReference type="GO" id="GO:0055085">
    <property type="term" value="P:transmembrane transport"/>
    <property type="evidence" value="ECO:0007669"/>
    <property type="project" value="UniProtKB-ARBA"/>
</dbReference>
<dbReference type="FunFam" id="3.40.50.300:FF:000016">
    <property type="entry name" value="Oligopeptide ABC transporter ATP-binding component"/>
    <property type="match status" value="1"/>
</dbReference>
<dbReference type="Pfam" id="PF08352">
    <property type="entry name" value="oligo_HPY"/>
    <property type="match status" value="1"/>
</dbReference>
<comment type="subcellular location">
    <subcellularLocation>
        <location evidence="1">Cell inner membrane</location>
        <topology evidence="1">Peripheral membrane protein</topology>
    </subcellularLocation>
</comment>
<sequence>MSLLDVKDLRTSYGQVNVLAGVSFTVEPGETYALVGESGSGKTTVIRAIAGLAPAQEGSVKFEGREIRGASEREMRPLRKDIAMMFQDPVGSLSPRLTIRSLITEPYRIQGMKDRDLDAEAKRLLEMVNLPAHFADRYPYQLSGGQARRVGVARALALEPKLILADEPTAGLDVSVQGELLNLMNDLRERLGLAMVIITHNLNVVRHVADRMGIMYLGRLVEEGTTEAIFKHPRHPYTRCLLSANPEPDPDARLERIALKGEPPSLLRRPKGCEFRERCPFAQEVCSQTPQWEIENGHGLRCLAPLG</sequence>
<dbReference type="GO" id="GO:0015833">
    <property type="term" value="P:peptide transport"/>
    <property type="evidence" value="ECO:0007669"/>
    <property type="project" value="InterPro"/>
</dbReference>
<dbReference type="InterPro" id="IPR027417">
    <property type="entry name" value="P-loop_NTPase"/>
</dbReference>
<dbReference type="PANTHER" id="PTHR43776:SF7">
    <property type="entry name" value="D,D-DIPEPTIDE TRANSPORT ATP-BINDING PROTEIN DDPF-RELATED"/>
    <property type="match status" value="1"/>
</dbReference>
<evidence type="ECO:0000256" key="1">
    <source>
        <dbReference type="ARBA" id="ARBA00004417"/>
    </source>
</evidence>
<organism evidence="7 8">
    <name type="scientific">Leisingera aquaemixtae</name>
    <dbReference type="NCBI Taxonomy" id="1396826"/>
    <lineage>
        <taxon>Bacteria</taxon>
        <taxon>Pseudomonadati</taxon>
        <taxon>Pseudomonadota</taxon>
        <taxon>Alphaproteobacteria</taxon>
        <taxon>Rhodobacterales</taxon>
        <taxon>Roseobacteraceae</taxon>
        <taxon>Leisingera</taxon>
    </lineage>
</organism>
<keyword evidence="3" id="KW-0813">Transport</keyword>
<dbReference type="STRING" id="1396826.PHA8399_02737"/>
<dbReference type="PANTHER" id="PTHR43776">
    <property type="entry name" value="TRANSPORT ATP-BINDING PROTEIN"/>
    <property type="match status" value="1"/>
</dbReference>
<dbReference type="InterPro" id="IPR003439">
    <property type="entry name" value="ABC_transporter-like_ATP-bd"/>
</dbReference>
<evidence type="ECO:0000259" key="6">
    <source>
        <dbReference type="PROSITE" id="PS50893"/>
    </source>
</evidence>
<dbReference type="SMART" id="SM00382">
    <property type="entry name" value="AAA"/>
    <property type="match status" value="1"/>
</dbReference>
<keyword evidence="5" id="KW-0067">ATP-binding</keyword>
<dbReference type="GO" id="GO:0005524">
    <property type="term" value="F:ATP binding"/>
    <property type="evidence" value="ECO:0007669"/>
    <property type="project" value="UniProtKB-KW"/>
</dbReference>
<dbReference type="InterPro" id="IPR050319">
    <property type="entry name" value="ABC_transp_ATP-bind"/>
</dbReference>
<dbReference type="InterPro" id="IPR013563">
    <property type="entry name" value="Oligopep_ABC_C"/>
</dbReference>
<dbReference type="NCBIfam" id="TIGR01727">
    <property type="entry name" value="oligo_HPY"/>
    <property type="match status" value="1"/>
</dbReference>
<dbReference type="Gene3D" id="3.40.50.300">
    <property type="entry name" value="P-loop containing nucleotide triphosphate hydrolases"/>
    <property type="match status" value="1"/>
</dbReference>